<dbReference type="PROSITE" id="PS51084">
    <property type="entry name" value="HIT_2"/>
    <property type="match status" value="1"/>
</dbReference>
<evidence type="ECO:0000256" key="1">
    <source>
        <dbReference type="PROSITE-ProRule" id="PRU00464"/>
    </source>
</evidence>
<comment type="caution">
    <text evidence="3">The sequence shown here is derived from an EMBL/GenBank/DDBJ whole genome shotgun (WGS) entry which is preliminary data.</text>
</comment>
<accession>A0ABP6KX16</accession>
<dbReference type="EMBL" id="BAAAWD010000015">
    <property type="protein sequence ID" value="GAA3022979.1"/>
    <property type="molecule type" value="Genomic_DNA"/>
</dbReference>
<dbReference type="Pfam" id="PF01230">
    <property type="entry name" value="HIT"/>
    <property type="match status" value="1"/>
</dbReference>
<dbReference type="InterPro" id="IPR011146">
    <property type="entry name" value="HIT-like"/>
</dbReference>
<reference evidence="4" key="1">
    <citation type="journal article" date="2019" name="Int. J. Syst. Evol. Microbiol.">
        <title>The Global Catalogue of Microorganisms (GCM) 10K type strain sequencing project: providing services to taxonomists for standard genome sequencing and annotation.</title>
        <authorList>
            <consortium name="The Broad Institute Genomics Platform"/>
            <consortium name="The Broad Institute Genome Sequencing Center for Infectious Disease"/>
            <person name="Wu L."/>
            <person name="Ma J."/>
        </authorList>
    </citation>
    <scope>NUCLEOTIDE SEQUENCE [LARGE SCALE GENOMIC DNA]</scope>
    <source>
        <strain evidence="4">JCM 3106</strain>
    </source>
</reference>
<dbReference type="InterPro" id="IPR036265">
    <property type="entry name" value="HIT-like_sf"/>
</dbReference>
<sequence length="146" mass="15930">MPDEECLFCAIAAGERPGHVVFSDDVGAAFLDVRPVFKGHVLVVPRAHVETLTDLPVPLVGPFFERVRAVAGAVERGLEAGGTFVAMNNRISQSVPHLHAHVVPRNRKDGLRGFFWPRTKYDDAAEAESYARRVREALDGSLPSDG</sequence>
<evidence type="ECO:0000313" key="3">
    <source>
        <dbReference type="EMBL" id="GAA3022979.1"/>
    </source>
</evidence>
<dbReference type="PANTHER" id="PTHR46648">
    <property type="entry name" value="HIT FAMILY PROTEIN 1"/>
    <property type="match status" value="1"/>
</dbReference>
<keyword evidence="4" id="KW-1185">Reference proteome</keyword>
<protein>
    <submittedName>
        <fullName evidence="3">HIT family protein</fullName>
    </submittedName>
</protein>
<organism evidence="3 4">
    <name type="scientific">Streptosporangium longisporum</name>
    <dbReference type="NCBI Taxonomy" id="46187"/>
    <lineage>
        <taxon>Bacteria</taxon>
        <taxon>Bacillati</taxon>
        <taxon>Actinomycetota</taxon>
        <taxon>Actinomycetes</taxon>
        <taxon>Streptosporangiales</taxon>
        <taxon>Streptosporangiaceae</taxon>
        <taxon>Streptosporangium</taxon>
    </lineage>
</organism>
<dbReference type="RefSeq" id="WP_344900385.1">
    <property type="nucleotide sequence ID" value="NZ_BAAAWD010000015.1"/>
</dbReference>
<dbReference type="InterPro" id="IPR001310">
    <property type="entry name" value="Histidine_triad_HIT"/>
</dbReference>
<dbReference type="PRINTS" id="PR00332">
    <property type="entry name" value="HISTRIAD"/>
</dbReference>
<dbReference type="Gene3D" id="3.30.428.10">
    <property type="entry name" value="HIT-like"/>
    <property type="match status" value="1"/>
</dbReference>
<evidence type="ECO:0000259" key="2">
    <source>
        <dbReference type="PROSITE" id="PS51084"/>
    </source>
</evidence>
<proteinExistence type="predicted"/>
<evidence type="ECO:0000313" key="4">
    <source>
        <dbReference type="Proteomes" id="UP001499930"/>
    </source>
</evidence>
<gene>
    <name evidence="3" type="ORF">GCM10017559_55230</name>
</gene>
<dbReference type="SUPFAM" id="SSF54197">
    <property type="entry name" value="HIT-like"/>
    <property type="match status" value="1"/>
</dbReference>
<dbReference type="PANTHER" id="PTHR46648:SF1">
    <property type="entry name" value="ADENOSINE 5'-MONOPHOSPHORAMIDASE HNT1"/>
    <property type="match status" value="1"/>
</dbReference>
<feature type="domain" description="HIT" evidence="2">
    <location>
        <begin position="7"/>
        <end position="112"/>
    </location>
</feature>
<feature type="short sequence motif" description="Histidine triad motif" evidence="1">
    <location>
        <begin position="97"/>
        <end position="101"/>
    </location>
</feature>
<dbReference type="Proteomes" id="UP001499930">
    <property type="component" value="Unassembled WGS sequence"/>
</dbReference>
<name>A0ABP6KX16_9ACTN</name>